<evidence type="ECO:0000313" key="1">
    <source>
        <dbReference type="EMBL" id="MCE5166427.1"/>
    </source>
</evidence>
<dbReference type="Proteomes" id="UP000823775">
    <property type="component" value="Unassembled WGS sequence"/>
</dbReference>
<evidence type="ECO:0000313" key="2">
    <source>
        <dbReference type="Proteomes" id="UP000823775"/>
    </source>
</evidence>
<comment type="caution">
    <text evidence="1">The sequence shown here is derived from an EMBL/GenBank/DDBJ whole genome shotgun (WGS) entry which is preliminary data.</text>
</comment>
<sequence>TNHPVDHRKEFADVLELGVANHGQVDDSWKLYEPWFGLSYLQRTRSIEEFHEILPLPWIVVAVEALWKPDGIYVLL</sequence>
<gene>
    <name evidence="1" type="ORF">HAX54_019266</name>
</gene>
<feature type="non-terminal residue" evidence="1">
    <location>
        <position position="76"/>
    </location>
</feature>
<keyword evidence="2" id="KW-1185">Reference proteome</keyword>
<protein>
    <submittedName>
        <fullName evidence="1">Uncharacterized protein</fullName>
    </submittedName>
</protein>
<accession>A0ABS8Y4T1</accession>
<feature type="non-terminal residue" evidence="1">
    <location>
        <position position="1"/>
    </location>
</feature>
<name>A0ABS8Y4T1_DATST</name>
<dbReference type="EMBL" id="JACEIK010023392">
    <property type="protein sequence ID" value="MCE5166427.1"/>
    <property type="molecule type" value="Genomic_DNA"/>
</dbReference>
<reference evidence="1 2" key="1">
    <citation type="journal article" date="2021" name="BMC Genomics">
        <title>Datura genome reveals duplications of psychoactive alkaloid biosynthetic genes and high mutation rate following tissue culture.</title>
        <authorList>
            <person name="Rajewski A."/>
            <person name="Carter-House D."/>
            <person name="Stajich J."/>
            <person name="Litt A."/>
        </authorList>
    </citation>
    <scope>NUCLEOTIDE SEQUENCE [LARGE SCALE GENOMIC DNA]</scope>
    <source>
        <strain evidence="1">AR-01</strain>
    </source>
</reference>
<proteinExistence type="predicted"/>
<organism evidence="1 2">
    <name type="scientific">Datura stramonium</name>
    <name type="common">Jimsonweed</name>
    <name type="synonym">Common thornapple</name>
    <dbReference type="NCBI Taxonomy" id="4076"/>
    <lineage>
        <taxon>Eukaryota</taxon>
        <taxon>Viridiplantae</taxon>
        <taxon>Streptophyta</taxon>
        <taxon>Embryophyta</taxon>
        <taxon>Tracheophyta</taxon>
        <taxon>Spermatophyta</taxon>
        <taxon>Magnoliopsida</taxon>
        <taxon>eudicotyledons</taxon>
        <taxon>Gunneridae</taxon>
        <taxon>Pentapetalae</taxon>
        <taxon>asterids</taxon>
        <taxon>lamiids</taxon>
        <taxon>Solanales</taxon>
        <taxon>Solanaceae</taxon>
        <taxon>Solanoideae</taxon>
        <taxon>Datureae</taxon>
        <taxon>Datura</taxon>
    </lineage>
</organism>